<organism evidence="2 3">
    <name type="scientific">Thalassiosira oceanica</name>
    <name type="common">Marine diatom</name>
    <dbReference type="NCBI Taxonomy" id="159749"/>
    <lineage>
        <taxon>Eukaryota</taxon>
        <taxon>Sar</taxon>
        <taxon>Stramenopiles</taxon>
        <taxon>Ochrophyta</taxon>
        <taxon>Bacillariophyta</taxon>
        <taxon>Coscinodiscophyceae</taxon>
        <taxon>Thalassiosirophycidae</taxon>
        <taxon>Thalassiosirales</taxon>
        <taxon>Thalassiosiraceae</taxon>
        <taxon>Thalassiosira</taxon>
    </lineage>
</organism>
<keyword evidence="3" id="KW-1185">Reference proteome</keyword>
<reference evidence="2 3" key="1">
    <citation type="journal article" date="2012" name="Genome Biol.">
        <title>Genome and low-iron response of an oceanic diatom adapted to chronic iron limitation.</title>
        <authorList>
            <person name="Lommer M."/>
            <person name="Specht M."/>
            <person name="Roy A.S."/>
            <person name="Kraemer L."/>
            <person name="Andreson R."/>
            <person name="Gutowska M.A."/>
            <person name="Wolf J."/>
            <person name="Bergner S.V."/>
            <person name="Schilhabel M.B."/>
            <person name="Klostermeier U.C."/>
            <person name="Beiko R.G."/>
            <person name="Rosenstiel P."/>
            <person name="Hippler M."/>
            <person name="Laroche J."/>
        </authorList>
    </citation>
    <scope>NUCLEOTIDE SEQUENCE [LARGE SCALE GENOMIC DNA]</scope>
    <source>
        <strain evidence="2 3">CCMP1005</strain>
    </source>
</reference>
<feature type="compositionally biased region" description="Basic and acidic residues" evidence="1">
    <location>
        <begin position="7"/>
        <end position="23"/>
    </location>
</feature>
<evidence type="ECO:0000256" key="1">
    <source>
        <dbReference type="SAM" id="MobiDB-lite"/>
    </source>
</evidence>
<feature type="non-terminal residue" evidence="2">
    <location>
        <position position="196"/>
    </location>
</feature>
<sequence>MDPPVCTRREQPRLGRVPHHGERAQPPALPCPASMPPQHLHRHDEGVPHKVRVHHGVENVNRAVVARARHQGVLRVESHGPEGSLVVLEGPVGRPREVEVEPDEAAVETSDDDVIPRGVNVNGRDVTAPRHETLDHGLLHQVVDPDVLLRRHEQERLPGVEAGELCLPALGLPEGLLTRRLRELVDEHRRRPRAGG</sequence>
<accession>K0S4N1</accession>
<name>K0S4N1_THAOC</name>
<dbReference type="Proteomes" id="UP000266841">
    <property type="component" value="Unassembled WGS sequence"/>
</dbReference>
<evidence type="ECO:0000313" key="2">
    <source>
        <dbReference type="EMBL" id="EJK53862.1"/>
    </source>
</evidence>
<feature type="region of interest" description="Disordered" evidence="1">
    <location>
        <begin position="1"/>
        <end position="41"/>
    </location>
</feature>
<dbReference type="EMBL" id="AGNL01036864">
    <property type="protein sequence ID" value="EJK53862.1"/>
    <property type="molecule type" value="Genomic_DNA"/>
</dbReference>
<protein>
    <submittedName>
        <fullName evidence="2">Uncharacterized protein</fullName>
    </submittedName>
</protein>
<comment type="caution">
    <text evidence="2">The sequence shown here is derived from an EMBL/GenBank/DDBJ whole genome shotgun (WGS) entry which is preliminary data.</text>
</comment>
<proteinExistence type="predicted"/>
<evidence type="ECO:0000313" key="3">
    <source>
        <dbReference type="Proteomes" id="UP000266841"/>
    </source>
</evidence>
<gene>
    <name evidence="2" type="ORF">THAOC_26618</name>
</gene>
<dbReference type="AlphaFoldDB" id="K0S4N1"/>